<keyword evidence="3" id="KW-1185">Reference proteome</keyword>
<gene>
    <name evidence="2" type="ORF">BO87DRAFT_398242</name>
</gene>
<proteinExistence type="predicted"/>
<sequence length="97" mass="11002">MRKTSRPRTLPLISSQCHPNNSPPYCATCLLYHSLWPLPPIAVHQNSPLPPVRFPMGRDGLHRMATRPPDAEPFADTPIPRGLSTYSPWLYSYTHLI</sequence>
<dbReference type="EMBL" id="KZ821466">
    <property type="protein sequence ID" value="PYH32800.1"/>
    <property type="molecule type" value="Genomic_DNA"/>
</dbReference>
<organism evidence="2 3">
    <name type="scientific">Aspergillus neoniger (strain CBS 115656)</name>
    <dbReference type="NCBI Taxonomy" id="1448310"/>
    <lineage>
        <taxon>Eukaryota</taxon>
        <taxon>Fungi</taxon>
        <taxon>Dikarya</taxon>
        <taxon>Ascomycota</taxon>
        <taxon>Pezizomycotina</taxon>
        <taxon>Eurotiomycetes</taxon>
        <taxon>Eurotiomycetidae</taxon>
        <taxon>Eurotiales</taxon>
        <taxon>Aspergillaceae</taxon>
        <taxon>Aspergillus</taxon>
        <taxon>Aspergillus subgen. Circumdati</taxon>
    </lineage>
</organism>
<dbReference type="AlphaFoldDB" id="A0A318YK47"/>
<accession>A0A318YK47</accession>
<feature type="region of interest" description="Disordered" evidence="1">
    <location>
        <begin position="60"/>
        <end position="79"/>
    </location>
</feature>
<dbReference type="Proteomes" id="UP000247647">
    <property type="component" value="Unassembled WGS sequence"/>
</dbReference>
<reference evidence="2" key="1">
    <citation type="submission" date="2016-12" db="EMBL/GenBank/DDBJ databases">
        <title>The genomes of Aspergillus section Nigri reveals drivers in fungal speciation.</title>
        <authorList>
            <consortium name="DOE Joint Genome Institute"/>
            <person name="Vesth T.C."/>
            <person name="Nybo J."/>
            <person name="Theobald S."/>
            <person name="Brandl J."/>
            <person name="Frisvad J.C."/>
            <person name="Nielsen K.F."/>
            <person name="Lyhne E.K."/>
            <person name="Kogle M.E."/>
            <person name="Kuo A."/>
            <person name="Riley R."/>
            <person name="Clum A."/>
            <person name="Nolan M."/>
            <person name="Lipzen A."/>
            <person name="Salamov A."/>
            <person name="Henrissat B."/>
            <person name="Wiebenga A."/>
            <person name="De Vries R.P."/>
            <person name="Grigoriev I.V."/>
            <person name="Mortensen U.H."/>
            <person name="Andersen M.R."/>
            <person name="Baker S.E."/>
        </authorList>
    </citation>
    <scope>NUCLEOTIDE SEQUENCE [LARGE SCALE GENOMIC DNA]</scope>
    <source>
        <strain evidence="2">CBS 115656</strain>
    </source>
</reference>
<name>A0A318YK47_ASPNB</name>
<evidence type="ECO:0000313" key="3">
    <source>
        <dbReference type="Proteomes" id="UP000247647"/>
    </source>
</evidence>
<evidence type="ECO:0000256" key="1">
    <source>
        <dbReference type="SAM" id="MobiDB-lite"/>
    </source>
</evidence>
<evidence type="ECO:0000313" key="2">
    <source>
        <dbReference type="EMBL" id="PYH32800.1"/>
    </source>
</evidence>
<dbReference type="RefSeq" id="XP_025478278.1">
    <property type="nucleotide sequence ID" value="XM_025625358.1"/>
</dbReference>
<dbReference type="GeneID" id="37127814"/>
<protein>
    <submittedName>
        <fullName evidence="2">Uncharacterized protein</fullName>
    </submittedName>
</protein>